<dbReference type="InterPro" id="IPR029045">
    <property type="entry name" value="ClpP/crotonase-like_dom_sf"/>
</dbReference>
<organism evidence="7 8">
    <name type="scientific">Sarcina ventriculi</name>
    <name type="common">Clostridium ventriculi</name>
    <dbReference type="NCBI Taxonomy" id="1267"/>
    <lineage>
        <taxon>Bacteria</taxon>
        <taxon>Bacillati</taxon>
        <taxon>Bacillota</taxon>
        <taxon>Clostridia</taxon>
        <taxon>Eubacteriales</taxon>
        <taxon>Clostridiaceae</taxon>
        <taxon>Sarcina</taxon>
    </lineage>
</organism>
<evidence type="ECO:0000259" key="6">
    <source>
        <dbReference type="PROSITE" id="PS50106"/>
    </source>
</evidence>
<reference evidence="7 8" key="1">
    <citation type="submission" date="2015-09" db="EMBL/GenBank/DDBJ databases">
        <authorList>
            <consortium name="Pathogen Informatics"/>
        </authorList>
    </citation>
    <scope>NUCLEOTIDE SEQUENCE [LARGE SCALE GENOMIC DNA]</scope>
    <source>
        <strain evidence="7 8">2789STDY5834858</strain>
    </source>
</reference>
<dbReference type="InterPro" id="IPR055210">
    <property type="entry name" value="CtpA/B_N"/>
</dbReference>
<evidence type="ECO:0000313" key="8">
    <source>
        <dbReference type="Proteomes" id="UP000095488"/>
    </source>
</evidence>
<dbReference type="CDD" id="cd07560">
    <property type="entry name" value="Peptidase_S41_CPP"/>
    <property type="match status" value="1"/>
</dbReference>
<dbReference type="Pfam" id="PF13180">
    <property type="entry name" value="PDZ_2"/>
    <property type="match status" value="1"/>
</dbReference>
<feature type="domain" description="PDZ" evidence="6">
    <location>
        <begin position="101"/>
        <end position="175"/>
    </location>
</feature>
<evidence type="ECO:0000256" key="2">
    <source>
        <dbReference type="ARBA" id="ARBA00022670"/>
    </source>
</evidence>
<keyword evidence="3 5" id="KW-0378">Hydrolase</keyword>
<dbReference type="EC" id="3.4.21.-" evidence="7"/>
<dbReference type="CDD" id="cd06782">
    <property type="entry name" value="cpPDZ_CPP-like"/>
    <property type="match status" value="1"/>
</dbReference>
<dbReference type="RefSeq" id="WP_235804589.1">
    <property type="nucleotide sequence ID" value="NZ_CABIXL010000006.1"/>
</dbReference>
<dbReference type="InterPro" id="IPR004447">
    <property type="entry name" value="Peptidase_S41A"/>
</dbReference>
<comment type="caution">
    <text evidence="7">The sequence shown here is derived from an EMBL/GenBank/DDBJ whole genome shotgun (WGS) entry which is preliminary data.</text>
</comment>
<sequence length="404" mass="43718">MIRKNKKNIKNIGLVMGLTATVSGSIYIGNVLTSKGILPGYAGYASISDVTEFEKLFEIREALYKWYDGEIDDSILAEGAIKGMVSSLEDPYTYFMNESEYATFKEQSEGNYMGIGVQVGVKDNKITVIAPIDNSPAQKSGIMSGDIITSVNGVEVNGESLETALSMIKGTEKELLTIGIYRENKGDFDVQVQRDVIETISVTDDILQDNIGYISISSFDSGVSEKFIESLTKLKESNIKGLILDLRGNPGGLMKECVTVASQFIEKGKVIVSTVDKNGKVEENISTGGIAQGMPLVVLINGGTASASEVVSGAIRDYNLGTLVGETSFGKGVVQVVLDDKSDNTALKVTISKYYTPNGENIHSIGIKPHVEVEYLKDSTETQYSKDSDTQLIKAIDVMKEKLN</sequence>
<dbReference type="SMART" id="SM00245">
    <property type="entry name" value="TSPc"/>
    <property type="match status" value="1"/>
</dbReference>
<dbReference type="SUPFAM" id="SSF50156">
    <property type="entry name" value="PDZ domain-like"/>
    <property type="match status" value="1"/>
</dbReference>
<dbReference type="GO" id="GO:0016787">
    <property type="term" value="F:hydrolase activity"/>
    <property type="evidence" value="ECO:0007669"/>
    <property type="project" value="UniProtKB-KW"/>
</dbReference>
<accession>A0ABM9URR2</accession>
<dbReference type="PROSITE" id="PS50106">
    <property type="entry name" value="PDZ"/>
    <property type="match status" value="1"/>
</dbReference>
<proteinExistence type="inferred from homology"/>
<keyword evidence="4 5" id="KW-0720">Serine protease</keyword>
<evidence type="ECO:0000256" key="1">
    <source>
        <dbReference type="ARBA" id="ARBA00009179"/>
    </source>
</evidence>
<dbReference type="Gene3D" id="3.90.226.10">
    <property type="entry name" value="2-enoyl-CoA Hydratase, Chain A, domain 1"/>
    <property type="match status" value="1"/>
</dbReference>
<dbReference type="Gene3D" id="2.30.42.10">
    <property type="match status" value="1"/>
</dbReference>
<evidence type="ECO:0000313" key="7">
    <source>
        <dbReference type="EMBL" id="CUO11223.1"/>
    </source>
</evidence>
<dbReference type="InterPro" id="IPR005151">
    <property type="entry name" value="Tail-specific_protease"/>
</dbReference>
<dbReference type="PANTHER" id="PTHR32060:SF30">
    <property type="entry name" value="CARBOXY-TERMINAL PROCESSING PROTEASE CTPA"/>
    <property type="match status" value="1"/>
</dbReference>
<protein>
    <submittedName>
        <fullName evidence="7">Probable CtpA-like serine protease</fullName>
        <ecNumber evidence="7">3.4.21.-</ecNumber>
    </submittedName>
</protein>
<dbReference type="Proteomes" id="UP000095488">
    <property type="component" value="Unassembled WGS sequence"/>
</dbReference>
<dbReference type="SMART" id="SM00228">
    <property type="entry name" value="PDZ"/>
    <property type="match status" value="1"/>
</dbReference>
<keyword evidence="8" id="KW-1185">Reference proteome</keyword>
<keyword evidence="2 5" id="KW-0645">Protease</keyword>
<gene>
    <name evidence="7" type="ORF">ERS852473_01940</name>
</gene>
<name>A0ABM9URR2_SARVE</name>
<dbReference type="Gene3D" id="3.30.750.44">
    <property type="match status" value="1"/>
</dbReference>
<dbReference type="EMBL" id="CYZR01000006">
    <property type="protein sequence ID" value="CUO11223.1"/>
    <property type="molecule type" value="Genomic_DNA"/>
</dbReference>
<dbReference type="SUPFAM" id="SSF52096">
    <property type="entry name" value="ClpP/crotonase"/>
    <property type="match status" value="1"/>
</dbReference>
<evidence type="ECO:0000256" key="3">
    <source>
        <dbReference type="ARBA" id="ARBA00022801"/>
    </source>
</evidence>
<dbReference type="Pfam" id="PF22694">
    <property type="entry name" value="CtpB_N-like"/>
    <property type="match status" value="1"/>
</dbReference>
<evidence type="ECO:0000256" key="5">
    <source>
        <dbReference type="RuleBase" id="RU004404"/>
    </source>
</evidence>
<dbReference type="PANTHER" id="PTHR32060">
    <property type="entry name" value="TAIL-SPECIFIC PROTEASE"/>
    <property type="match status" value="1"/>
</dbReference>
<dbReference type="NCBIfam" id="TIGR00225">
    <property type="entry name" value="prc"/>
    <property type="match status" value="1"/>
</dbReference>
<comment type="similarity">
    <text evidence="1 5">Belongs to the peptidase S41A family.</text>
</comment>
<evidence type="ECO:0000256" key="4">
    <source>
        <dbReference type="ARBA" id="ARBA00022825"/>
    </source>
</evidence>
<dbReference type="InterPro" id="IPR001478">
    <property type="entry name" value="PDZ"/>
</dbReference>
<dbReference type="InterPro" id="IPR036034">
    <property type="entry name" value="PDZ_sf"/>
</dbReference>
<dbReference type="Pfam" id="PF03572">
    <property type="entry name" value="Peptidase_S41"/>
    <property type="match status" value="1"/>
</dbReference>